<gene>
    <name evidence="1" type="ORF">FOL47_010312</name>
</gene>
<protein>
    <submittedName>
        <fullName evidence="1">Uncharacterized protein</fullName>
    </submittedName>
</protein>
<dbReference type="AlphaFoldDB" id="A0A7J6L2S0"/>
<evidence type="ECO:0000313" key="2">
    <source>
        <dbReference type="Proteomes" id="UP000591131"/>
    </source>
</evidence>
<sequence>MAESFQSEVGKLQAIEKRAGSLQPEANKLRESMHPNVLNVAGRINIPLLKEVLSLCEYSDISLADDIPNDFEVIGDIKDTFEKWRTGYSQRSKSTPQLSLLEENYCIRQSGARV</sequence>
<evidence type="ECO:0000313" key="1">
    <source>
        <dbReference type="EMBL" id="KAF4653760.1"/>
    </source>
</evidence>
<organism evidence="1 2">
    <name type="scientific">Perkinsus chesapeaki</name>
    <name type="common">Clam parasite</name>
    <name type="synonym">Perkinsus andrewsi</name>
    <dbReference type="NCBI Taxonomy" id="330153"/>
    <lineage>
        <taxon>Eukaryota</taxon>
        <taxon>Sar</taxon>
        <taxon>Alveolata</taxon>
        <taxon>Perkinsozoa</taxon>
        <taxon>Perkinsea</taxon>
        <taxon>Perkinsida</taxon>
        <taxon>Perkinsidae</taxon>
        <taxon>Perkinsus</taxon>
    </lineage>
</organism>
<keyword evidence="2" id="KW-1185">Reference proteome</keyword>
<proteinExistence type="predicted"/>
<dbReference type="Proteomes" id="UP000591131">
    <property type="component" value="Unassembled WGS sequence"/>
</dbReference>
<comment type="caution">
    <text evidence="1">The sequence shown here is derived from an EMBL/GenBank/DDBJ whole genome shotgun (WGS) entry which is preliminary data.</text>
</comment>
<accession>A0A7J6L2S0</accession>
<dbReference type="EMBL" id="JAAPAO010000790">
    <property type="protein sequence ID" value="KAF4653760.1"/>
    <property type="molecule type" value="Genomic_DNA"/>
</dbReference>
<reference evidence="1 2" key="1">
    <citation type="submission" date="2020-04" db="EMBL/GenBank/DDBJ databases">
        <title>Perkinsus chesapeaki whole genome sequence.</title>
        <authorList>
            <person name="Bogema D.R."/>
        </authorList>
    </citation>
    <scope>NUCLEOTIDE SEQUENCE [LARGE SCALE GENOMIC DNA]</scope>
    <source>
        <strain evidence="1">ATCC PRA-425</strain>
    </source>
</reference>
<name>A0A7J6L2S0_PERCH</name>